<dbReference type="SUPFAM" id="SSF51445">
    <property type="entry name" value="(Trans)glycosidases"/>
    <property type="match status" value="1"/>
</dbReference>
<reference evidence="3 4" key="1">
    <citation type="journal article" date="2015" name="Genome Announc.">
        <title>Expanding the biotechnology potential of lactobacilli through comparative genomics of 213 strains and associated genera.</title>
        <authorList>
            <person name="Sun Z."/>
            <person name="Harris H.M."/>
            <person name="McCann A."/>
            <person name="Guo C."/>
            <person name="Argimon S."/>
            <person name="Zhang W."/>
            <person name="Yang X."/>
            <person name="Jeffery I.B."/>
            <person name="Cooney J.C."/>
            <person name="Kagawa T.F."/>
            <person name="Liu W."/>
            <person name="Song Y."/>
            <person name="Salvetti E."/>
            <person name="Wrobel A."/>
            <person name="Rasinkangas P."/>
            <person name="Parkhill J."/>
            <person name="Rea M.C."/>
            <person name="O'Sullivan O."/>
            <person name="Ritari J."/>
            <person name="Douillard F.P."/>
            <person name="Paul Ross R."/>
            <person name="Yang R."/>
            <person name="Briner A.E."/>
            <person name="Felis G.E."/>
            <person name="de Vos W.M."/>
            <person name="Barrangou R."/>
            <person name="Klaenhammer T.R."/>
            <person name="Caufield P.W."/>
            <person name="Cui Y."/>
            <person name="Zhang H."/>
            <person name="O'Toole P.W."/>
        </authorList>
    </citation>
    <scope>NUCLEOTIDE SEQUENCE [LARGE SCALE GENOMIC DNA]</scope>
    <source>
        <strain evidence="3 4">DSM 7090</strain>
    </source>
</reference>
<feature type="domain" description="6-phospho-N-acetylmuramidase C-terminal" evidence="1">
    <location>
        <begin position="247"/>
        <end position="360"/>
    </location>
</feature>
<dbReference type="InterPro" id="IPR017853">
    <property type="entry name" value="GH"/>
</dbReference>
<dbReference type="GeneID" id="84904330"/>
<gene>
    <name evidence="3" type="ORF">IV60_GL000011</name>
</gene>
<proteinExistence type="predicted"/>
<dbReference type="InterPro" id="IPR043797">
    <property type="entry name" value="MupG_N"/>
</dbReference>
<dbReference type="EMBL" id="JQCP01000001">
    <property type="protein sequence ID" value="KRO02848.1"/>
    <property type="molecule type" value="Genomic_DNA"/>
</dbReference>
<feature type="domain" description="6-phospho-N-acetylmuramidase N-terminal" evidence="2">
    <location>
        <begin position="4"/>
        <end position="239"/>
    </location>
</feature>
<comment type="caution">
    <text evidence="3">The sequence shown here is derived from an EMBL/GenBank/DDBJ whole genome shotgun (WGS) entry which is preliminary data.</text>
</comment>
<organism evidence="3 4">
    <name type="scientific">Lancefieldella rimae</name>
    <dbReference type="NCBI Taxonomy" id="1383"/>
    <lineage>
        <taxon>Bacteria</taxon>
        <taxon>Bacillati</taxon>
        <taxon>Actinomycetota</taxon>
        <taxon>Coriobacteriia</taxon>
        <taxon>Coriobacteriales</taxon>
        <taxon>Atopobiaceae</taxon>
        <taxon>Lancefieldella</taxon>
    </lineage>
</organism>
<evidence type="ECO:0000313" key="3">
    <source>
        <dbReference type="EMBL" id="KRO02848.1"/>
    </source>
</evidence>
<accession>A0ABR5Q0R7</accession>
<keyword evidence="4" id="KW-1185">Reference proteome</keyword>
<dbReference type="SUPFAM" id="SSF50891">
    <property type="entry name" value="Cyclophilin-like"/>
    <property type="match status" value="1"/>
</dbReference>
<evidence type="ECO:0000259" key="1">
    <source>
        <dbReference type="Pfam" id="PF05913"/>
    </source>
</evidence>
<dbReference type="Gene3D" id="2.40.100.10">
    <property type="entry name" value="Cyclophilin-like"/>
    <property type="match status" value="1"/>
</dbReference>
<dbReference type="PANTHER" id="PTHR38435">
    <property type="match status" value="1"/>
</dbReference>
<evidence type="ECO:0000259" key="2">
    <source>
        <dbReference type="Pfam" id="PF19200"/>
    </source>
</evidence>
<protein>
    <submittedName>
        <fullName evidence="3">Outer surface protein</fullName>
    </submittedName>
</protein>
<dbReference type="Pfam" id="PF19200">
    <property type="entry name" value="MupG_N"/>
    <property type="match status" value="1"/>
</dbReference>
<dbReference type="Gene3D" id="3.20.20.70">
    <property type="entry name" value="Aldolase class I"/>
    <property type="match status" value="1"/>
</dbReference>
<evidence type="ECO:0000313" key="4">
    <source>
        <dbReference type="Proteomes" id="UP000051927"/>
    </source>
</evidence>
<dbReference type="InterPro" id="IPR008589">
    <property type="entry name" value="MupG"/>
</dbReference>
<name>A0ABR5Q0R7_9ACTN</name>
<sequence>MKRLGISIYPEKNTQEEIFAYLDMAAEAGFSRIFSCLLSVQGTKEAVVQKFSDINAYAHRLGFEIILDVNPQVFKEFGISYGDLSFFKEIGADGFRLDLGFTGKEESFMTFNPEGLFVELNMSNDVDYLDTIMKYQPNKNKLIGCHNFYPHGYSGLGLEFFNRCTERFTKYGINTAAFVTSQVQDSFGPWPVTEGLPTLEMHRHMPMHLQVEHYISMGTIDDVIISNCFATKAEFEKVKSLPHDLVSFGVELVDAIPAVEKSIVLDELHCNRGDVSDNLIRSSQSRMKYKGHTFDVFNAPASIHRGDVIIDSSLYGHYAGEMQIACTDMINTGKTNVVGHIPDEEHFLIDTLRPWQKFRLHEERQQFS</sequence>
<dbReference type="PANTHER" id="PTHR38435:SF1">
    <property type="entry name" value="DUF871 DOMAIN-CONTAINING PROTEIN"/>
    <property type="match status" value="1"/>
</dbReference>
<dbReference type="InterPro" id="IPR043894">
    <property type="entry name" value="MupG_C"/>
</dbReference>
<dbReference type="Proteomes" id="UP000051927">
    <property type="component" value="Unassembled WGS sequence"/>
</dbReference>
<dbReference type="InterPro" id="IPR013785">
    <property type="entry name" value="Aldolase_TIM"/>
</dbReference>
<dbReference type="InterPro" id="IPR029000">
    <property type="entry name" value="Cyclophilin-like_dom_sf"/>
</dbReference>
<dbReference type="RefSeq" id="WP_003148479.1">
    <property type="nucleotide sequence ID" value="NZ_JQCP01000001.1"/>
</dbReference>
<dbReference type="Pfam" id="PF05913">
    <property type="entry name" value="MupG_C"/>
    <property type="match status" value="1"/>
</dbReference>